<dbReference type="InterPro" id="IPR023476">
    <property type="entry name" value="Pep_tRNA_hydro_II_dom_sf"/>
</dbReference>
<proteinExistence type="predicted"/>
<reference evidence="1 2" key="1">
    <citation type="submission" date="2018-11" db="EMBL/GenBank/DDBJ databases">
        <title>Sequencing the genomes of 1000 actinobacteria strains.</title>
        <authorList>
            <person name="Klenk H.-P."/>
        </authorList>
    </citation>
    <scope>NUCLEOTIDE SEQUENCE [LARGE SCALE GENOMIC DNA]</scope>
    <source>
        <strain evidence="1 2">DSM 44254</strain>
    </source>
</reference>
<accession>A0A3N1D2G8</accession>
<sequence length="153" mass="16592">MHGIEEPQSVDQPYDYRANKAVVVLASTLSAGVALNVTGHLCASLGAHADRDLMGRRWLVDASGVRHAGISKYPVIATKVKPARLRRLLEEARNEPSLFIADYPQQMLDTGHDDDLAKALEATPEESISYLGALIYGATSAVDALTGKFMLWT</sequence>
<evidence type="ECO:0000313" key="1">
    <source>
        <dbReference type="EMBL" id="ROO87680.1"/>
    </source>
</evidence>
<comment type="caution">
    <text evidence="1">The sequence shown here is derived from an EMBL/GenBank/DDBJ whole genome shotgun (WGS) entry which is preliminary data.</text>
</comment>
<dbReference type="AlphaFoldDB" id="A0A3N1D2G8"/>
<dbReference type="Pfam" id="PF09391">
    <property type="entry name" value="DUF2000"/>
    <property type="match status" value="1"/>
</dbReference>
<dbReference type="SUPFAM" id="SSF102462">
    <property type="entry name" value="Peptidyl-tRNA hydrolase II"/>
    <property type="match status" value="1"/>
</dbReference>
<dbReference type="EMBL" id="RJKE01000001">
    <property type="protein sequence ID" value="ROO87680.1"/>
    <property type="molecule type" value="Genomic_DNA"/>
</dbReference>
<organism evidence="1 2">
    <name type="scientific">Actinocorallia herbida</name>
    <dbReference type="NCBI Taxonomy" id="58109"/>
    <lineage>
        <taxon>Bacteria</taxon>
        <taxon>Bacillati</taxon>
        <taxon>Actinomycetota</taxon>
        <taxon>Actinomycetes</taxon>
        <taxon>Streptosporangiales</taxon>
        <taxon>Thermomonosporaceae</taxon>
        <taxon>Actinocorallia</taxon>
    </lineage>
</organism>
<evidence type="ECO:0000313" key="2">
    <source>
        <dbReference type="Proteomes" id="UP000272400"/>
    </source>
</evidence>
<dbReference type="Proteomes" id="UP000272400">
    <property type="component" value="Unassembled WGS sequence"/>
</dbReference>
<dbReference type="InterPro" id="IPR018988">
    <property type="entry name" value="DUF2000"/>
</dbReference>
<gene>
    <name evidence="1" type="ORF">EDD29_5307</name>
</gene>
<dbReference type="PIRSF" id="PIRSF033736">
    <property type="entry name" value="UCP033763"/>
    <property type="match status" value="1"/>
</dbReference>
<protein>
    <submittedName>
        <fullName evidence="1">Uncharacterized protein DUF2000</fullName>
    </submittedName>
</protein>
<keyword evidence="2" id="KW-1185">Reference proteome</keyword>
<dbReference type="InterPro" id="IPR017021">
    <property type="entry name" value="UCP033763"/>
</dbReference>
<name>A0A3N1D2G8_9ACTN</name>
<dbReference type="Gene3D" id="3.40.1490.10">
    <property type="entry name" value="Bit1"/>
    <property type="match status" value="1"/>
</dbReference>